<sequence length="73" mass="8827">MFCFFFFFFLSPSPYLLSLTARTTRHRHADSLTPYRTRTNLFKYSFFPRTITAWNNLPYTPIHNDDFLEHVTV</sequence>
<organism evidence="2">
    <name type="scientific">Rhipicephalus microplus</name>
    <name type="common">Cattle tick</name>
    <name type="synonym">Boophilus microplus</name>
    <dbReference type="NCBI Taxonomy" id="6941"/>
    <lineage>
        <taxon>Eukaryota</taxon>
        <taxon>Metazoa</taxon>
        <taxon>Ecdysozoa</taxon>
        <taxon>Arthropoda</taxon>
        <taxon>Chelicerata</taxon>
        <taxon>Arachnida</taxon>
        <taxon>Acari</taxon>
        <taxon>Parasitiformes</taxon>
        <taxon>Ixodida</taxon>
        <taxon>Ixodoidea</taxon>
        <taxon>Ixodidae</taxon>
        <taxon>Rhipicephalinae</taxon>
        <taxon>Rhipicephalus</taxon>
        <taxon>Boophilus</taxon>
    </lineage>
</organism>
<name>A0A6M2DBB6_RHIMP</name>
<evidence type="ECO:0000313" key="2">
    <source>
        <dbReference type="EMBL" id="NOV43455.1"/>
    </source>
</evidence>
<keyword evidence="1" id="KW-0732">Signal</keyword>
<evidence type="ECO:0000256" key="1">
    <source>
        <dbReference type="SAM" id="SignalP"/>
    </source>
</evidence>
<proteinExistence type="predicted"/>
<protein>
    <submittedName>
        <fullName evidence="2">Putative tick transposon</fullName>
    </submittedName>
</protein>
<feature type="chain" id="PRO_5026722903" evidence="1">
    <location>
        <begin position="19"/>
        <end position="73"/>
    </location>
</feature>
<reference evidence="2" key="1">
    <citation type="submission" date="2019-09" db="EMBL/GenBank/DDBJ databases">
        <title>Organ-specific transcriptomic study of the physiology of the cattle tick, Rhipicephalus microplus.</title>
        <authorList>
            <person name="Tirloni L."/>
            <person name="Braz G."/>
            <person name="Gandara A.C.P."/>
            <person name="Sabadin G.A."/>
            <person name="da Silva R.M."/>
            <person name="Guizzo M.G."/>
            <person name="Machado J.A."/>
            <person name="Costa E.P."/>
            <person name="Gomes H.F."/>
            <person name="Moraes J."/>
            <person name="Mota M.B.S."/>
            <person name="Mesquita R.D."/>
            <person name="Alvarenga P.H."/>
            <person name="Alves F."/>
            <person name="Seixas A."/>
            <person name="da Fonseca R.N."/>
            <person name="Fogaca A."/>
            <person name="Logullo C."/>
            <person name="Tanaka A."/>
            <person name="Daffre S."/>
            <person name="Termignoni C."/>
            <person name="Vaz I.S.Jr."/>
            <person name="Oliveira P.L."/>
            <person name="Ribeiro J.M."/>
        </authorList>
    </citation>
    <scope>NUCLEOTIDE SEQUENCE</scope>
    <source>
        <strain evidence="2">Porto Alegre</strain>
    </source>
</reference>
<accession>A0A6M2DBB6</accession>
<dbReference type="AlphaFoldDB" id="A0A6M2DBB6"/>
<dbReference type="EMBL" id="GHWJ01010718">
    <property type="protein sequence ID" value="NOV43455.1"/>
    <property type="molecule type" value="Transcribed_RNA"/>
</dbReference>
<feature type="signal peptide" evidence="1">
    <location>
        <begin position="1"/>
        <end position="18"/>
    </location>
</feature>